<dbReference type="EMBL" id="QWIT01000948">
    <property type="protein sequence ID" value="RMZ19711.1"/>
    <property type="molecule type" value="Genomic_DNA"/>
</dbReference>
<feature type="compositionally biased region" description="Polar residues" evidence="1">
    <location>
        <begin position="332"/>
        <end position="347"/>
    </location>
</feature>
<gene>
    <name evidence="2" type="ORF">D0859_16291</name>
</gene>
<dbReference type="Proteomes" id="UP000281677">
    <property type="component" value="Unassembled WGS sequence"/>
</dbReference>
<accession>A0A3M7I2D9</accession>
<proteinExistence type="predicted"/>
<sequence>MALPYDDTEYTQVIRLNANANFETFKAPGYVFVASSRPVAERQYVREMTLARGRLLYEVWDHWDECNFGYICPEHVYAEARRHRLTSAPNLWPEESVQTRQGLQRMYNHVKHHYPRAPHVAVKGAAETLYLQLYGRAATRIDVERAVCRYVQYYWTSFEFRVRSMRQNEEEVKKMVKPRMRELLWSWLEHGTRASEVVALWERNGLLDACGERGQFSYGATRGASGSIQQHSLSSGPVAITLYHYHLVLIGHSILPRNHGAVDAAHVDCLLSLYQYVRHLHNNQLAICAIDSTERFSKGSPKTVSIRDNPILPIRLSTNFTAQMPTALVPAQSVTTETPDISGSTGDVPSDEDGLPLDPRGADESKYD</sequence>
<dbReference type="OrthoDB" id="3942661at2759"/>
<comment type="caution">
    <text evidence="2">The sequence shown here is derived from an EMBL/GenBank/DDBJ whole genome shotgun (WGS) entry which is preliminary data.</text>
</comment>
<feature type="region of interest" description="Disordered" evidence="1">
    <location>
        <begin position="331"/>
        <end position="368"/>
    </location>
</feature>
<evidence type="ECO:0000313" key="3">
    <source>
        <dbReference type="Proteomes" id="UP000281677"/>
    </source>
</evidence>
<organism evidence="2 3">
    <name type="scientific">Hortaea werneckii</name>
    <name type="common">Black yeast</name>
    <name type="synonym">Cladosporium werneckii</name>
    <dbReference type="NCBI Taxonomy" id="91943"/>
    <lineage>
        <taxon>Eukaryota</taxon>
        <taxon>Fungi</taxon>
        <taxon>Dikarya</taxon>
        <taxon>Ascomycota</taxon>
        <taxon>Pezizomycotina</taxon>
        <taxon>Dothideomycetes</taxon>
        <taxon>Dothideomycetidae</taxon>
        <taxon>Mycosphaerellales</taxon>
        <taxon>Teratosphaeriaceae</taxon>
        <taxon>Hortaea</taxon>
    </lineage>
</organism>
<protein>
    <submittedName>
        <fullName evidence="2">Uncharacterized protein</fullName>
    </submittedName>
</protein>
<reference evidence="2 3" key="1">
    <citation type="journal article" date="2018" name="BMC Genomics">
        <title>Genomic evidence for intraspecific hybridization in a clonal and extremely halotolerant yeast.</title>
        <authorList>
            <person name="Gostincar C."/>
            <person name="Stajich J.E."/>
            <person name="Zupancic J."/>
            <person name="Zalar P."/>
            <person name="Gunde-Cimerman N."/>
        </authorList>
    </citation>
    <scope>NUCLEOTIDE SEQUENCE [LARGE SCALE GENOMIC DNA]</scope>
    <source>
        <strain evidence="2 3">EXF-120</strain>
    </source>
</reference>
<name>A0A3M7I2D9_HORWE</name>
<evidence type="ECO:0000256" key="1">
    <source>
        <dbReference type="SAM" id="MobiDB-lite"/>
    </source>
</evidence>
<dbReference type="AlphaFoldDB" id="A0A3M7I2D9"/>
<evidence type="ECO:0000313" key="2">
    <source>
        <dbReference type="EMBL" id="RMZ19711.1"/>
    </source>
</evidence>